<comment type="caution">
    <text evidence="1">The sequence shown here is derived from an EMBL/GenBank/DDBJ whole genome shotgun (WGS) entry which is preliminary data.</text>
</comment>
<dbReference type="AlphaFoldDB" id="A0A6G3ZS75"/>
<name>A0A6G3ZS75_9BACL</name>
<reference evidence="1" key="1">
    <citation type="submission" date="2020-02" db="EMBL/GenBank/DDBJ databases">
        <authorList>
            <person name="Shen X.-R."/>
            <person name="Zhang Y.-X."/>
        </authorList>
    </citation>
    <scope>NUCLEOTIDE SEQUENCE</scope>
    <source>
        <strain evidence="1">SYP-B3998</strain>
    </source>
</reference>
<proteinExistence type="predicted"/>
<gene>
    <name evidence="1" type="ORF">GK047_02495</name>
</gene>
<protein>
    <submittedName>
        <fullName evidence="1">Uncharacterized protein</fullName>
    </submittedName>
</protein>
<dbReference type="RefSeq" id="WP_163940752.1">
    <property type="nucleotide sequence ID" value="NZ_JAAIKC010000001.1"/>
</dbReference>
<dbReference type="EMBL" id="JAAIKC010000001">
    <property type="protein sequence ID" value="NEW04888.1"/>
    <property type="molecule type" value="Genomic_DNA"/>
</dbReference>
<organism evidence="1">
    <name type="scientific">Paenibacillus sp. SYP-B3998</name>
    <dbReference type="NCBI Taxonomy" id="2678564"/>
    <lineage>
        <taxon>Bacteria</taxon>
        <taxon>Bacillati</taxon>
        <taxon>Bacillota</taxon>
        <taxon>Bacilli</taxon>
        <taxon>Bacillales</taxon>
        <taxon>Paenibacillaceae</taxon>
        <taxon>Paenibacillus</taxon>
    </lineage>
</organism>
<accession>A0A6G3ZS75</accession>
<sequence>MHIRKKVFILVFVTLMTVLIGCSNNSSQSNDTIENNNEILGVTNEIRKITSSQLTHIKRDMTYKEIIKALGNTRDIGSGISIFRYEYENGEFLDIKVIDHDLDAKISEEVYQYIQTC</sequence>
<evidence type="ECO:0000313" key="1">
    <source>
        <dbReference type="EMBL" id="NEW04888.1"/>
    </source>
</evidence>
<dbReference type="PROSITE" id="PS51257">
    <property type="entry name" value="PROKAR_LIPOPROTEIN"/>
    <property type="match status" value="1"/>
</dbReference>